<name>A0A7U9TLX6_9MOLU</name>
<organism evidence="1 2">
    <name type="scientific">Mariniplasma anaerobium</name>
    <dbReference type="NCBI Taxonomy" id="2735436"/>
    <lineage>
        <taxon>Bacteria</taxon>
        <taxon>Bacillati</taxon>
        <taxon>Mycoplasmatota</taxon>
        <taxon>Mollicutes</taxon>
        <taxon>Acholeplasmatales</taxon>
        <taxon>Acholeplasmataceae</taxon>
        <taxon>Mariniplasma</taxon>
    </lineage>
</organism>
<sequence>MEIQVTCFHESRHVFQWRVITGEYNGTEIVDSLAIKKWSDEMSNYNSPTKKDIPEEEYLKQEIEIDAIAFAHKMMLEHFNVKTVLPDIIANEVTIKHIKKRGDKL</sequence>
<dbReference type="EMBL" id="AP024412">
    <property type="protein sequence ID" value="BCR36514.1"/>
    <property type="molecule type" value="Genomic_DNA"/>
</dbReference>
<dbReference type="KEGG" id="manr:MPAN_014070"/>
<dbReference type="Proteomes" id="UP000620133">
    <property type="component" value="Chromosome"/>
</dbReference>
<keyword evidence="2" id="KW-1185">Reference proteome</keyword>
<accession>A0A7U9TLX6</accession>
<dbReference type="AlphaFoldDB" id="A0A7U9TLX6"/>
<dbReference type="RefSeq" id="WP_176239875.1">
    <property type="nucleotide sequence ID" value="NZ_AP024412.1"/>
</dbReference>
<protein>
    <submittedName>
        <fullName evidence="1">Uncharacterized protein</fullName>
    </submittedName>
</protein>
<evidence type="ECO:0000313" key="1">
    <source>
        <dbReference type="EMBL" id="BCR36514.1"/>
    </source>
</evidence>
<reference evidence="1" key="1">
    <citation type="submission" date="2021-01" db="EMBL/GenBank/DDBJ databases">
        <title>Draft genome sequence of Acholeplasmataceae bacterium strain Mahy22.</title>
        <authorList>
            <person name="Watanabe M."/>
            <person name="Kojima H."/>
            <person name="Fukui M."/>
        </authorList>
    </citation>
    <scope>NUCLEOTIDE SEQUENCE</scope>
    <source>
        <strain evidence="1">Mahy22</strain>
    </source>
</reference>
<evidence type="ECO:0000313" key="2">
    <source>
        <dbReference type="Proteomes" id="UP000620133"/>
    </source>
</evidence>
<proteinExistence type="predicted"/>
<gene>
    <name evidence="1" type="ORF">MPAN_014070</name>
</gene>